<accession>M4VMJ1</accession>
<sequence>MKLKDVFEKSVQFFKEKKIETARLDAELLISAALKFDRLQIYLKYEQPLSEAEVTACREVVRRRSQGEPVAYILGERGFYGEMFKVGAGVLIPRPETEMIVEEALEFLKTKAEHFTENNPPRILDLGAGTGCIGFSILKNHPTATLISVEKSPEAFSYLKQNQELLGLSDRSQLILADALDAQLSNQLSGPLSGQKFDVIVANPPYIASDDQQTEENVRKFEPASALFAPDAGFSALEQWSSHYQPALNAGGLMLFEMGYTQGLRMQAHFEGLASFANVQVLKDLSGLDRIIKALNN</sequence>
<dbReference type="AlphaFoldDB" id="M4VMJ1"/>
<dbReference type="GO" id="GO:0102559">
    <property type="term" value="F:peptide chain release factor N(5)-glutamine methyltransferase activity"/>
    <property type="evidence" value="ECO:0007669"/>
    <property type="project" value="UniProtKB-EC"/>
</dbReference>
<dbReference type="HOGENOM" id="CLU_018398_3_1_7"/>
<dbReference type="InterPro" id="IPR007848">
    <property type="entry name" value="Small_mtfrase_dom"/>
</dbReference>
<feature type="binding site" evidence="5">
    <location>
        <begin position="203"/>
        <end position="206"/>
    </location>
    <ligand>
        <name>substrate</name>
    </ligand>
</feature>
<name>M4VMJ1_9BACT</name>
<dbReference type="HAMAP" id="MF_02126">
    <property type="entry name" value="RF_methyltr_PrmC"/>
    <property type="match status" value="1"/>
</dbReference>
<feature type="binding site" evidence="5">
    <location>
        <position position="150"/>
    </location>
    <ligand>
        <name>S-adenosyl-L-methionine</name>
        <dbReference type="ChEBI" id="CHEBI:59789"/>
    </ligand>
</feature>
<comment type="catalytic activity">
    <reaction evidence="4 5">
        <text>L-glutaminyl-[peptide chain release factor] + S-adenosyl-L-methionine = N(5)-methyl-L-glutaminyl-[peptide chain release factor] + S-adenosyl-L-homocysteine + H(+)</text>
        <dbReference type="Rhea" id="RHEA:42896"/>
        <dbReference type="Rhea" id="RHEA-COMP:10271"/>
        <dbReference type="Rhea" id="RHEA-COMP:10272"/>
        <dbReference type="ChEBI" id="CHEBI:15378"/>
        <dbReference type="ChEBI" id="CHEBI:30011"/>
        <dbReference type="ChEBI" id="CHEBI:57856"/>
        <dbReference type="ChEBI" id="CHEBI:59789"/>
        <dbReference type="ChEBI" id="CHEBI:61891"/>
        <dbReference type="EC" id="2.1.1.297"/>
    </reaction>
</comment>
<evidence type="ECO:0000313" key="8">
    <source>
        <dbReference type="EMBL" id="AGH94304.1"/>
    </source>
</evidence>
<comment type="function">
    <text evidence="5">Methylates the class 1 translation termination release factors RF1/PrfA and RF2/PrfB on the glutamine residue of the universally conserved GGQ motif.</text>
</comment>
<dbReference type="RefSeq" id="WP_015468794.1">
    <property type="nucleotide sequence ID" value="NC_020813.1"/>
</dbReference>
<dbReference type="InterPro" id="IPR040758">
    <property type="entry name" value="PrmC_N"/>
</dbReference>
<keyword evidence="9" id="KW-1185">Reference proteome</keyword>
<dbReference type="SUPFAM" id="SSF53335">
    <property type="entry name" value="S-adenosyl-L-methionine-dependent methyltransferases"/>
    <property type="match status" value="1"/>
</dbReference>
<gene>
    <name evidence="5" type="primary">prmC</name>
    <name evidence="8" type="ORF">A11Q_84</name>
</gene>
<dbReference type="Gene3D" id="3.40.50.150">
    <property type="entry name" value="Vaccinia Virus protein VP39"/>
    <property type="match status" value="1"/>
</dbReference>
<dbReference type="EC" id="2.1.1.297" evidence="5"/>
<feature type="domain" description="Release factor glutamine methyltransferase N-terminal" evidence="7">
    <location>
        <begin position="8"/>
        <end position="75"/>
    </location>
</feature>
<dbReference type="CDD" id="cd02440">
    <property type="entry name" value="AdoMet_MTases"/>
    <property type="match status" value="1"/>
</dbReference>
<dbReference type="PROSITE" id="PS00092">
    <property type="entry name" value="N6_MTASE"/>
    <property type="match status" value="1"/>
</dbReference>
<dbReference type="PANTHER" id="PTHR18895:SF74">
    <property type="entry name" value="MTRF1L RELEASE FACTOR GLUTAMINE METHYLTRANSFERASE"/>
    <property type="match status" value="1"/>
</dbReference>
<evidence type="ECO:0000259" key="7">
    <source>
        <dbReference type="Pfam" id="PF17827"/>
    </source>
</evidence>
<evidence type="ECO:0000313" key="9">
    <source>
        <dbReference type="Proteomes" id="UP000012040"/>
    </source>
</evidence>
<dbReference type="Pfam" id="PF17827">
    <property type="entry name" value="PrmC_N"/>
    <property type="match status" value="1"/>
</dbReference>
<evidence type="ECO:0000256" key="3">
    <source>
        <dbReference type="ARBA" id="ARBA00022691"/>
    </source>
</evidence>
<evidence type="ECO:0000259" key="6">
    <source>
        <dbReference type="Pfam" id="PF05175"/>
    </source>
</evidence>
<dbReference type="GO" id="GO:0032259">
    <property type="term" value="P:methylation"/>
    <property type="evidence" value="ECO:0007669"/>
    <property type="project" value="UniProtKB-KW"/>
</dbReference>
<feature type="binding site" evidence="5">
    <location>
        <position position="203"/>
    </location>
    <ligand>
        <name>S-adenosyl-L-methionine</name>
        <dbReference type="ChEBI" id="CHEBI:59789"/>
    </ligand>
</feature>
<dbReference type="eggNOG" id="COG2890">
    <property type="taxonomic scope" value="Bacteria"/>
</dbReference>
<comment type="caution">
    <text evidence="5">Lacks conserved residue(s) required for the propagation of feature annotation.</text>
</comment>
<dbReference type="OrthoDB" id="5297556at2"/>
<evidence type="ECO:0000256" key="1">
    <source>
        <dbReference type="ARBA" id="ARBA00022603"/>
    </source>
</evidence>
<protein>
    <recommendedName>
        <fullName evidence="5">Release factor glutamine methyltransferase</fullName>
        <shortName evidence="5">RF MTase</shortName>
        <ecNumber evidence="5">2.1.1.297</ecNumber>
    </recommendedName>
    <alternativeName>
        <fullName evidence="5">N5-glutamine methyltransferase PrmC</fullName>
    </alternativeName>
    <alternativeName>
        <fullName evidence="5">Protein-(glutamine-N5) MTase PrmC</fullName>
    </alternativeName>
    <alternativeName>
        <fullName evidence="5">Protein-glutamine N-methyltransferase PrmC</fullName>
    </alternativeName>
</protein>
<keyword evidence="3 5" id="KW-0949">S-adenosyl-L-methionine</keyword>
<dbReference type="PANTHER" id="PTHR18895">
    <property type="entry name" value="HEMK METHYLTRANSFERASE"/>
    <property type="match status" value="1"/>
</dbReference>
<organism evidence="8 9">
    <name type="scientific">Pseudobdellovibrio exovorus JSS</name>
    <dbReference type="NCBI Taxonomy" id="1184267"/>
    <lineage>
        <taxon>Bacteria</taxon>
        <taxon>Pseudomonadati</taxon>
        <taxon>Bdellovibrionota</taxon>
        <taxon>Bdellovibrionia</taxon>
        <taxon>Bdellovibrionales</taxon>
        <taxon>Pseudobdellovibrionaceae</taxon>
        <taxon>Pseudobdellovibrio</taxon>
    </lineage>
</organism>
<dbReference type="InterPro" id="IPR019874">
    <property type="entry name" value="RF_methyltr_PrmC"/>
</dbReference>
<dbReference type="Proteomes" id="UP000012040">
    <property type="component" value="Chromosome"/>
</dbReference>
<keyword evidence="2 5" id="KW-0808">Transferase</keyword>
<reference evidence="8 9" key="1">
    <citation type="journal article" date="2013" name="ISME J.">
        <title>By their genes ye shall know them: genomic signatures of predatory bacteria.</title>
        <authorList>
            <person name="Pasternak Z."/>
            <person name="Pietrokovski S."/>
            <person name="Rotem O."/>
            <person name="Gophna U."/>
            <person name="Lurie-Weinberger M.N."/>
            <person name="Jurkevitch E."/>
        </authorList>
    </citation>
    <scope>NUCLEOTIDE SEQUENCE [LARGE SCALE GENOMIC DNA]</scope>
    <source>
        <strain evidence="8 9">JSS</strain>
    </source>
</reference>
<evidence type="ECO:0000256" key="5">
    <source>
        <dbReference type="HAMAP-Rule" id="MF_02126"/>
    </source>
</evidence>
<dbReference type="STRING" id="1184267.A11Q_84"/>
<dbReference type="EMBL" id="CP003537">
    <property type="protein sequence ID" value="AGH94304.1"/>
    <property type="molecule type" value="Genomic_DNA"/>
</dbReference>
<evidence type="ECO:0000256" key="4">
    <source>
        <dbReference type="ARBA" id="ARBA00048391"/>
    </source>
</evidence>
<keyword evidence="1 5" id="KW-0489">Methyltransferase</keyword>
<dbReference type="Gene3D" id="1.10.8.10">
    <property type="entry name" value="DNA helicase RuvA subunit, C-terminal domain"/>
    <property type="match status" value="1"/>
</dbReference>
<dbReference type="Pfam" id="PF05175">
    <property type="entry name" value="MTS"/>
    <property type="match status" value="1"/>
</dbReference>
<comment type="similarity">
    <text evidence="5">Belongs to the protein N5-glutamine methyltransferase family. PrmC subfamily.</text>
</comment>
<dbReference type="InterPro" id="IPR004556">
    <property type="entry name" value="HemK-like"/>
</dbReference>
<feature type="binding site" evidence="5">
    <location>
        <begin position="127"/>
        <end position="131"/>
    </location>
    <ligand>
        <name>S-adenosyl-L-methionine</name>
        <dbReference type="ChEBI" id="CHEBI:59789"/>
    </ligand>
</feature>
<evidence type="ECO:0000256" key="2">
    <source>
        <dbReference type="ARBA" id="ARBA00022679"/>
    </source>
</evidence>
<feature type="domain" description="Methyltransferase small" evidence="6">
    <location>
        <begin position="113"/>
        <end position="225"/>
    </location>
</feature>
<dbReference type="GO" id="GO:0003676">
    <property type="term" value="F:nucleic acid binding"/>
    <property type="evidence" value="ECO:0007669"/>
    <property type="project" value="InterPro"/>
</dbReference>
<dbReference type="PATRIC" id="fig|1184267.3.peg.86"/>
<dbReference type="NCBIfam" id="TIGR03534">
    <property type="entry name" value="RF_mod_PrmC"/>
    <property type="match status" value="1"/>
</dbReference>
<dbReference type="InterPro" id="IPR050320">
    <property type="entry name" value="N5-glutamine_MTase"/>
</dbReference>
<dbReference type="InterPro" id="IPR002052">
    <property type="entry name" value="DNA_methylase_N6_adenine_CS"/>
</dbReference>
<dbReference type="KEGG" id="bex:A11Q_84"/>
<dbReference type="NCBIfam" id="TIGR00536">
    <property type="entry name" value="hemK_fam"/>
    <property type="match status" value="1"/>
</dbReference>
<dbReference type="InterPro" id="IPR029063">
    <property type="entry name" value="SAM-dependent_MTases_sf"/>
</dbReference>
<proteinExistence type="inferred from homology"/>